<dbReference type="EMBL" id="VICG01000013">
    <property type="protein sequence ID" value="KAA8565886.1"/>
    <property type="molecule type" value="Genomic_DNA"/>
</dbReference>
<keyword evidence="1" id="KW-0862">Zinc</keyword>
<feature type="compositionally biased region" description="Polar residues" evidence="2">
    <location>
        <begin position="111"/>
        <end position="160"/>
    </location>
</feature>
<dbReference type="PROSITE" id="PS50157">
    <property type="entry name" value="ZINC_FINGER_C2H2_2"/>
    <property type="match status" value="1"/>
</dbReference>
<dbReference type="VEuPathDB" id="FungiDB:MFRU_022g01130"/>
<feature type="region of interest" description="Disordered" evidence="2">
    <location>
        <begin position="548"/>
        <end position="567"/>
    </location>
</feature>
<feature type="compositionally biased region" description="Polar residues" evidence="2">
    <location>
        <begin position="195"/>
        <end position="205"/>
    </location>
</feature>
<keyword evidence="1" id="KW-0479">Metal-binding</keyword>
<feature type="region of interest" description="Disordered" evidence="2">
    <location>
        <begin position="447"/>
        <end position="500"/>
    </location>
</feature>
<protein>
    <recommendedName>
        <fullName evidence="3">C2H2-type domain-containing protein</fullName>
    </recommendedName>
</protein>
<dbReference type="Proteomes" id="UP000322873">
    <property type="component" value="Unassembled WGS sequence"/>
</dbReference>
<evidence type="ECO:0000313" key="4">
    <source>
        <dbReference type="EMBL" id="KAA8565886.1"/>
    </source>
</evidence>
<evidence type="ECO:0000256" key="2">
    <source>
        <dbReference type="SAM" id="MobiDB-lite"/>
    </source>
</evidence>
<feature type="compositionally biased region" description="Polar residues" evidence="2">
    <location>
        <begin position="472"/>
        <end position="484"/>
    </location>
</feature>
<feature type="region of interest" description="Disordered" evidence="2">
    <location>
        <begin position="332"/>
        <end position="351"/>
    </location>
</feature>
<gene>
    <name evidence="4" type="ORF">EYC84_009698</name>
</gene>
<accession>A0A5M9JDV9</accession>
<feature type="compositionally biased region" description="Polar residues" evidence="2">
    <location>
        <begin position="215"/>
        <end position="231"/>
    </location>
</feature>
<feature type="domain" description="C2H2-type" evidence="3">
    <location>
        <begin position="502"/>
        <end position="532"/>
    </location>
</feature>
<feature type="compositionally biased region" description="Low complexity" evidence="2">
    <location>
        <begin position="75"/>
        <end position="88"/>
    </location>
</feature>
<evidence type="ECO:0000259" key="3">
    <source>
        <dbReference type="PROSITE" id="PS50157"/>
    </source>
</evidence>
<feature type="region of interest" description="Disordered" evidence="2">
    <location>
        <begin position="519"/>
        <end position="542"/>
    </location>
</feature>
<dbReference type="AlphaFoldDB" id="A0A5M9JDV9"/>
<feature type="region of interest" description="Disordered" evidence="2">
    <location>
        <begin position="1"/>
        <end position="88"/>
    </location>
</feature>
<feature type="region of interest" description="Disordered" evidence="2">
    <location>
        <begin position="265"/>
        <end position="285"/>
    </location>
</feature>
<dbReference type="InterPro" id="IPR013087">
    <property type="entry name" value="Znf_C2H2_type"/>
</dbReference>
<comment type="caution">
    <text evidence="4">The sequence shown here is derived from an EMBL/GenBank/DDBJ whole genome shotgun (WGS) entry which is preliminary data.</text>
</comment>
<evidence type="ECO:0000256" key="1">
    <source>
        <dbReference type="PROSITE-ProRule" id="PRU00042"/>
    </source>
</evidence>
<feature type="region of interest" description="Disordered" evidence="2">
    <location>
        <begin position="190"/>
        <end position="253"/>
    </location>
</feature>
<dbReference type="GO" id="GO:0008270">
    <property type="term" value="F:zinc ion binding"/>
    <property type="evidence" value="ECO:0007669"/>
    <property type="project" value="UniProtKB-KW"/>
</dbReference>
<feature type="region of interest" description="Disordered" evidence="2">
    <location>
        <begin position="111"/>
        <end position="178"/>
    </location>
</feature>
<keyword evidence="5" id="KW-1185">Reference proteome</keyword>
<dbReference type="PROSITE" id="PS00028">
    <property type="entry name" value="ZINC_FINGER_C2H2_1"/>
    <property type="match status" value="1"/>
</dbReference>
<evidence type="ECO:0000313" key="5">
    <source>
        <dbReference type="Proteomes" id="UP000322873"/>
    </source>
</evidence>
<feature type="compositionally biased region" description="Low complexity" evidence="2">
    <location>
        <begin position="454"/>
        <end position="466"/>
    </location>
</feature>
<reference evidence="4 5" key="1">
    <citation type="submission" date="2019-06" db="EMBL/GenBank/DDBJ databases">
        <title>Genome Sequence of the Brown Rot Fungal Pathogen Monilinia fructicola.</title>
        <authorList>
            <person name="De Miccolis Angelini R.M."/>
            <person name="Landi L."/>
            <person name="Abate D."/>
            <person name="Pollastro S."/>
            <person name="Romanazzi G."/>
            <person name="Faretra F."/>
        </authorList>
    </citation>
    <scope>NUCLEOTIDE SEQUENCE [LARGE SCALE GENOMIC DNA]</scope>
    <source>
        <strain evidence="4 5">Mfrc123</strain>
    </source>
</reference>
<feature type="compositionally biased region" description="Polar residues" evidence="2">
    <location>
        <begin position="270"/>
        <end position="285"/>
    </location>
</feature>
<feature type="compositionally biased region" description="Polar residues" evidence="2">
    <location>
        <begin position="239"/>
        <end position="253"/>
    </location>
</feature>
<feature type="compositionally biased region" description="Low complexity" evidence="2">
    <location>
        <begin position="161"/>
        <end position="176"/>
    </location>
</feature>
<keyword evidence="1" id="KW-0863">Zinc-finger</keyword>
<feature type="compositionally biased region" description="Polar residues" evidence="2">
    <location>
        <begin position="490"/>
        <end position="500"/>
    </location>
</feature>
<name>A0A5M9JDV9_MONFR</name>
<organism evidence="4 5">
    <name type="scientific">Monilinia fructicola</name>
    <name type="common">Brown rot fungus</name>
    <name type="synonym">Ciboria fructicola</name>
    <dbReference type="NCBI Taxonomy" id="38448"/>
    <lineage>
        <taxon>Eukaryota</taxon>
        <taxon>Fungi</taxon>
        <taxon>Dikarya</taxon>
        <taxon>Ascomycota</taxon>
        <taxon>Pezizomycotina</taxon>
        <taxon>Leotiomycetes</taxon>
        <taxon>Helotiales</taxon>
        <taxon>Sclerotiniaceae</taxon>
        <taxon>Monilinia</taxon>
    </lineage>
</organism>
<proteinExistence type="predicted"/>
<feature type="compositionally biased region" description="Polar residues" evidence="2">
    <location>
        <begin position="1"/>
        <end position="16"/>
    </location>
</feature>
<sequence length="585" mass="65305">MEFSNPASTLQLQYYNQPQPQSQSHPHPHPHPQPQPQPQSQQQEPKLSFNIGLIPPFFPRSYQSQPIYSTPPSPSLSTSSSSFTFQQPYTQPLNPYNVSNNINSLTEYSPNISEFSSSQPNSLQPLMPSGQSNGNYISSIQSTTPSRQYHQRESSLSTLGSPGAPASPFAPSTSNPLVVGDSYHEFQDYPHPYQKSLTPTHTPLQANIRWPGTPTYPQHQMASNDSPATPTSHEDERQQFAQGSSSRQMPKLTRTTTDAYDDELYLGYPNVSTPSPAHASARTSSAPANDIFAQRLQAANHQHLTSNKTKNPTRMRQEQKAKDAWAIQEQYERANSEQVTPKTISPKDVDFGVSRRGRCKHSIPFHPSHNMGSCQWLIVHNQPFLMSHRSRKICHCHNRVMVVLATTRRESSSAYSTSSQSTSRQNQMAFNNTSQTPTVSQHYSFVPSTQRQTSNMSNVSNMSDMSLDFPATMTSMESGNSEYSPEQEIQRPSKTSANSGTYTCTYHGCTLRFDTPTKLQQHKKEGHRNSTSLINNLGGENRGQMTSMAQKLNSQSGPHQCTQINPSTNKTLQHHLLSSVRSYPT</sequence>